<proteinExistence type="predicted"/>
<reference evidence="1" key="1">
    <citation type="submission" date="2014-09" db="EMBL/GenBank/DDBJ databases">
        <authorList>
            <person name="Magalhaes I.L.F."/>
            <person name="Oliveira U."/>
            <person name="Santos F.R."/>
            <person name="Vidigal T.H.D.A."/>
            <person name="Brescovit A.D."/>
            <person name="Santos A.J."/>
        </authorList>
    </citation>
    <scope>NUCLEOTIDE SEQUENCE</scope>
    <source>
        <tissue evidence="1">Shoot tissue taken approximately 20 cm above the soil surface</tissue>
    </source>
</reference>
<dbReference type="AlphaFoldDB" id="A0A0A9AEI2"/>
<dbReference type="EMBL" id="GBRH01249587">
    <property type="protein sequence ID" value="JAD48308.1"/>
    <property type="molecule type" value="Transcribed_RNA"/>
</dbReference>
<reference evidence="1" key="2">
    <citation type="journal article" date="2015" name="Data Brief">
        <title>Shoot transcriptome of the giant reed, Arundo donax.</title>
        <authorList>
            <person name="Barrero R.A."/>
            <person name="Guerrero F.D."/>
            <person name="Moolhuijzen P."/>
            <person name="Goolsby J.A."/>
            <person name="Tidwell J."/>
            <person name="Bellgard S.E."/>
            <person name="Bellgard M.I."/>
        </authorList>
    </citation>
    <scope>NUCLEOTIDE SEQUENCE</scope>
    <source>
        <tissue evidence="1">Shoot tissue taken approximately 20 cm above the soil surface</tissue>
    </source>
</reference>
<name>A0A0A9AEI2_ARUDO</name>
<protein>
    <submittedName>
        <fullName evidence="1">Uncharacterized protein</fullName>
    </submittedName>
</protein>
<sequence>MHWTAPAGHNMIQGLQFLVHIIQLRMKCY</sequence>
<accession>A0A0A9AEI2</accession>
<evidence type="ECO:0000313" key="1">
    <source>
        <dbReference type="EMBL" id="JAD48308.1"/>
    </source>
</evidence>
<organism evidence="1">
    <name type="scientific">Arundo donax</name>
    <name type="common">Giant reed</name>
    <name type="synonym">Donax arundinaceus</name>
    <dbReference type="NCBI Taxonomy" id="35708"/>
    <lineage>
        <taxon>Eukaryota</taxon>
        <taxon>Viridiplantae</taxon>
        <taxon>Streptophyta</taxon>
        <taxon>Embryophyta</taxon>
        <taxon>Tracheophyta</taxon>
        <taxon>Spermatophyta</taxon>
        <taxon>Magnoliopsida</taxon>
        <taxon>Liliopsida</taxon>
        <taxon>Poales</taxon>
        <taxon>Poaceae</taxon>
        <taxon>PACMAD clade</taxon>
        <taxon>Arundinoideae</taxon>
        <taxon>Arundineae</taxon>
        <taxon>Arundo</taxon>
    </lineage>
</organism>